<dbReference type="HOGENOM" id="CLU_2559282_0_0_1"/>
<keyword evidence="2" id="KW-1185">Reference proteome</keyword>
<dbReference type="RefSeq" id="XP_012188807.1">
    <property type="nucleotide sequence ID" value="XM_012333417.1"/>
</dbReference>
<gene>
    <name evidence="1" type="ORF">PHSY_002795</name>
</gene>
<accession>R9PAW0</accession>
<protein>
    <submittedName>
        <fullName evidence="1">Uncharacterized protein</fullName>
    </submittedName>
</protein>
<name>R9PAW0_PSEHS</name>
<dbReference type="GeneID" id="24108086"/>
<dbReference type="AlphaFoldDB" id="R9PAW0"/>
<reference evidence="2" key="1">
    <citation type="journal article" date="2013" name="Genome Announc.">
        <title>Draft genome sequence of the basidiomycetous yeast-like fungus Pseudozyma hubeiensis SY62, which produces an abundant amount of the biosurfactant mannosylerythritol lipids.</title>
        <authorList>
            <person name="Konishi M."/>
            <person name="Hatada Y."/>
            <person name="Horiuchi J."/>
        </authorList>
    </citation>
    <scope>NUCLEOTIDE SEQUENCE [LARGE SCALE GENOMIC DNA]</scope>
    <source>
        <strain evidence="2">SY62</strain>
    </source>
</reference>
<dbReference type="Proteomes" id="UP000014071">
    <property type="component" value="Unassembled WGS sequence"/>
</dbReference>
<sequence>MRCSPCTAVRIEQRIPNKKGFGRGIAEMSKIFFRRSSDDRPVSNERAERHNERMRRRSCNVCLCVKESDIQKRNGCDAGTRD</sequence>
<dbReference type="EMBL" id="DF238791">
    <property type="protein sequence ID" value="GAC95220.1"/>
    <property type="molecule type" value="Genomic_DNA"/>
</dbReference>
<evidence type="ECO:0000313" key="1">
    <source>
        <dbReference type="EMBL" id="GAC95220.1"/>
    </source>
</evidence>
<organism evidence="1 2">
    <name type="scientific">Pseudozyma hubeiensis (strain SY62)</name>
    <name type="common">Yeast</name>
    <dbReference type="NCBI Taxonomy" id="1305764"/>
    <lineage>
        <taxon>Eukaryota</taxon>
        <taxon>Fungi</taxon>
        <taxon>Dikarya</taxon>
        <taxon>Basidiomycota</taxon>
        <taxon>Ustilaginomycotina</taxon>
        <taxon>Ustilaginomycetes</taxon>
        <taxon>Ustilaginales</taxon>
        <taxon>Ustilaginaceae</taxon>
        <taxon>Pseudozyma</taxon>
    </lineage>
</organism>
<proteinExistence type="predicted"/>
<evidence type="ECO:0000313" key="2">
    <source>
        <dbReference type="Proteomes" id="UP000014071"/>
    </source>
</evidence>